<accession>A0A9W9ZAH6</accession>
<dbReference type="Pfam" id="PF00704">
    <property type="entry name" value="Glyco_hydro_18"/>
    <property type="match status" value="1"/>
</dbReference>
<protein>
    <recommendedName>
        <fullName evidence="7">GH18 domain-containing protein</fullName>
    </recommendedName>
</protein>
<dbReference type="OrthoDB" id="76388at2759"/>
<comment type="caution">
    <text evidence="8">The sequence shown here is derived from an EMBL/GenBank/DDBJ whole genome shotgun (WGS) entry which is preliminary data.</text>
</comment>
<dbReference type="CDD" id="cd02872">
    <property type="entry name" value="GH18_chitolectin_chitotriosidase"/>
    <property type="match status" value="1"/>
</dbReference>
<proteinExistence type="inferred from homology"/>
<keyword evidence="1 4" id="KW-0378">Hydrolase</keyword>
<dbReference type="SUPFAM" id="SSF54556">
    <property type="entry name" value="Chitinase insertion domain"/>
    <property type="match status" value="1"/>
</dbReference>
<dbReference type="SMART" id="SM00636">
    <property type="entry name" value="Glyco_18"/>
    <property type="match status" value="1"/>
</dbReference>
<evidence type="ECO:0000256" key="2">
    <source>
        <dbReference type="ARBA" id="ARBA00023157"/>
    </source>
</evidence>
<dbReference type="Gene3D" id="3.20.20.80">
    <property type="entry name" value="Glycosidases"/>
    <property type="match status" value="1"/>
</dbReference>
<keyword evidence="2" id="KW-1015">Disulfide bond</keyword>
<dbReference type="PROSITE" id="PS51910">
    <property type="entry name" value="GH18_2"/>
    <property type="match status" value="1"/>
</dbReference>
<dbReference type="PROSITE" id="PS01095">
    <property type="entry name" value="GH18_1"/>
    <property type="match status" value="1"/>
</dbReference>
<dbReference type="SUPFAM" id="SSF51445">
    <property type="entry name" value="(Trans)glycosidases"/>
    <property type="match status" value="1"/>
</dbReference>
<dbReference type="InterPro" id="IPR001579">
    <property type="entry name" value="Glyco_hydro_18_chit_AS"/>
</dbReference>
<dbReference type="FunFam" id="3.10.50.10:FF:000001">
    <property type="entry name" value="Chitinase 3-like 1"/>
    <property type="match status" value="1"/>
</dbReference>
<organism evidence="8 9">
    <name type="scientific">Desmophyllum pertusum</name>
    <dbReference type="NCBI Taxonomy" id="174260"/>
    <lineage>
        <taxon>Eukaryota</taxon>
        <taxon>Metazoa</taxon>
        <taxon>Cnidaria</taxon>
        <taxon>Anthozoa</taxon>
        <taxon>Hexacorallia</taxon>
        <taxon>Scleractinia</taxon>
        <taxon>Caryophylliina</taxon>
        <taxon>Caryophylliidae</taxon>
        <taxon>Desmophyllum</taxon>
    </lineage>
</organism>
<feature type="domain" description="GH18" evidence="7">
    <location>
        <begin position="1"/>
        <end position="320"/>
    </location>
</feature>
<feature type="compositionally biased region" description="Pro residues" evidence="6">
    <location>
        <begin position="338"/>
        <end position="347"/>
    </location>
</feature>
<dbReference type="InterPro" id="IPR050314">
    <property type="entry name" value="Glycosyl_Hydrlase_18"/>
</dbReference>
<dbReference type="Gene3D" id="3.10.50.10">
    <property type="match status" value="1"/>
</dbReference>
<comment type="similarity">
    <text evidence="5">Belongs to the glycosyl hydrolase 18 family.</text>
</comment>
<dbReference type="Proteomes" id="UP001163046">
    <property type="component" value="Unassembled WGS sequence"/>
</dbReference>
<dbReference type="AlphaFoldDB" id="A0A9W9ZAH6"/>
<dbReference type="GO" id="GO:0008061">
    <property type="term" value="F:chitin binding"/>
    <property type="evidence" value="ECO:0007669"/>
    <property type="project" value="InterPro"/>
</dbReference>
<gene>
    <name evidence="8" type="ORF">OS493_030702</name>
</gene>
<evidence type="ECO:0000256" key="4">
    <source>
        <dbReference type="RuleBase" id="RU000489"/>
    </source>
</evidence>
<dbReference type="GO" id="GO:0004568">
    <property type="term" value="F:chitinase activity"/>
    <property type="evidence" value="ECO:0007669"/>
    <property type="project" value="UniProtKB-ARBA"/>
</dbReference>
<evidence type="ECO:0000256" key="5">
    <source>
        <dbReference type="RuleBase" id="RU004453"/>
    </source>
</evidence>
<dbReference type="PANTHER" id="PTHR11177">
    <property type="entry name" value="CHITINASE"/>
    <property type="match status" value="1"/>
</dbReference>
<dbReference type="InterPro" id="IPR029070">
    <property type="entry name" value="Chitinase_insertion_sf"/>
</dbReference>
<dbReference type="GO" id="GO:0005576">
    <property type="term" value="C:extracellular region"/>
    <property type="evidence" value="ECO:0007669"/>
    <property type="project" value="TreeGrafter"/>
</dbReference>
<keyword evidence="9" id="KW-1185">Reference proteome</keyword>
<feature type="region of interest" description="Disordered" evidence="6">
    <location>
        <begin position="320"/>
        <end position="348"/>
    </location>
</feature>
<dbReference type="GO" id="GO:0006032">
    <property type="term" value="P:chitin catabolic process"/>
    <property type="evidence" value="ECO:0007669"/>
    <property type="project" value="TreeGrafter"/>
</dbReference>
<evidence type="ECO:0000259" key="7">
    <source>
        <dbReference type="PROSITE" id="PS51910"/>
    </source>
</evidence>
<dbReference type="InterPro" id="IPR017853">
    <property type="entry name" value="GH"/>
</dbReference>
<dbReference type="PANTHER" id="PTHR11177:SF317">
    <property type="entry name" value="CHITINASE 12-RELATED"/>
    <property type="match status" value="1"/>
</dbReference>
<dbReference type="InterPro" id="IPR001223">
    <property type="entry name" value="Glyco_hydro18_cat"/>
</dbReference>
<name>A0A9W9ZAH6_9CNID</name>
<dbReference type="EMBL" id="MU826383">
    <property type="protein sequence ID" value="KAJ7377108.1"/>
    <property type="molecule type" value="Genomic_DNA"/>
</dbReference>
<dbReference type="InterPro" id="IPR011583">
    <property type="entry name" value="Chitinase_II/V-like_cat"/>
</dbReference>
<reference evidence="8" key="1">
    <citation type="submission" date="2023-01" db="EMBL/GenBank/DDBJ databases">
        <title>Genome assembly of the deep-sea coral Lophelia pertusa.</title>
        <authorList>
            <person name="Herrera S."/>
            <person name="Cordes E."/>
        </authorList>
    </citation>
    <scope>NUCLEOTIDE SEQUENCE</scope>
    <source>
        <strain evidence="8">USNM1676648</strain>
        <tissue evidence="8">Polyp</tissue>
    </source>
</reference>
<evidence type="ECO:0000313" key="8">
    <source>
        <dbReference type="EMBL" id="KAJ7377108.1"/>
    </source>
</evidence>
<evidence type="ECO:0000313" key="9">
    <source>
        <dbReference type="Proteomes" id="UP001163046"/>
    </source>
</evidence>
<sequence length="397" mass="43154">MFEWNDDKMYARVNDLKKKNPELKTLLAIGGWNHENGAVSKFSRMVSSAANRKVFIDSVISLLRQYNFDGFDLDWEYPGNRGNSPPGDKQRFTVLCQELLDAFKRDAAASGKPRLLLTAAVAAGKGTIDKAYEISKLGNILDFINLMAYDLHGAWEKTTGHHTALVDPSDDILQVSYAVQYWIDKGMPCKKIALGLGTYGRAFTLANPSQRGLGAPAKGPASKGKYTREAGFLSYYEICAMGLTVVRDNAVQAPYGFKGDQWVGFDDVVSLTRKVNTLIKGKHLLGAMFWALDLDDFKGSFCGEGRYPLMNAVKQALGGGTGPVPTAKPPTTEGGGGPLPPTKPPTMPLLLEAGARLQEPGRDKPIWMPGALATAPEETVRAICASALKKAFTLFKK</sequence>
<dbReference type="GO" id="GO:0005975">
    <property type="term" value="P:carbohydrate metabolic process"/>
    <property type="evidence" value="ECO:0007669"/>
    <property type="project" value="InterPro"/>
</dbReference>
<evidence type="ECO:0000256" key="3">
    <source>
        <dbReference type="ARBA" id="ARBA00023295"/>
    </source>
</evidence>
<keyword evidence="3 4" id="KW-0326">Glycosidase</keyword>
<evidence type="ECO:0000256" key="1">
    <source>
        <dbReference type="ARBA" id="ARBA00022801"/>
    </source>
</evidence>
<evidence type="ECO:0000256" key="6">
    <source>
        <dbReference type="SAM" id="MobiDB-lite"/>
    </source>
</evidence>